<dbReference type="InterPro" id="IPR002993">
    <property type="entry name" value="ODC_AZ"/>
</dbReference>
<evidence type="ECO:0000256" key="1">
    <source>
        <dbReference type="ARBA" id="ARBA00002307"/>
    </source>
</evidence>
<comment type="similarity">
    <text evidence="2">Belongs to the ODC antizyme family.</text>
</comment>
<comment type="function">
    <text evidence="1">Ornithine decarboxylase (ODC) antizyme protein that negatively regulates ODC activity and intracellular polyamine biosynthesis in response to increased intracellular polyamine levels. Binds to ODC monomers, inhibiting the assembly of the functional ODC homodimer, and targets the monomers for ubiquitin-independent proteolytic destruction by the 26S proteasome.</text>
</comment>
<keyword evidence="5" id="KW-0688">Ribosomal frameshifting</keyword>
<evidence type="ECO:0000313" key="8">
    <source>
        <dbReference type="Proteomes" id="UP001586593"/>
    </source>
</evidence>
<reference evidence="7 8" key="1">
    <citation type="journal article" date="2024" name="Commun. Biol.">
        <title>Comparative genomic analysis of thermophilic fungi reveals convergent evolutionary adaptations and gene losses.</title>
        <authorList>
            <person name="Steindorff A.S."/>
            <person name="Aguilar-Pontes M.V."/>
            <person name="Robinson A.J."/>
            <person name="Andreopoulos B."/>
            <person name="LaButti K."/>
            <person name="Kuo A."/>
            <person name="Mondo S."/>
            <person name="Riley R."/>
            <person name="Otillar R."/>
            <person name="Haridas S."/>
            <person name="Lipzen A."/>
            <person name="Grimwood J."/>
            <person name="Schmutz J."/>
            <person name="Clum A."/>
            <person name="Reid I.D."/>
            <person name="Moisan M.C."/>
            <person name="Butler G."/>
            <person name="Nguyen T.T.M."/>
            <person name="Dewar K."/>
            <person name="Conant G."/>
            <person name="Drula E."/>
            <person name="Henrissat B."/>
            <person name="Hansel C."/>
            <person name="Singer S."/>
            <person name="Hutchinson M.I."/>
            <person name="de Vries R.P."/>
            <person name="Natvig D.O."/>
            <person name="Powell A.J."/>
            <person name="Tsang A."/>
            <person name="Grigoriev I.V."/>
        </authorList>
    </citation>
    <scope>NUCLEOTIDE SEQUENCE [LARGE SCALE GENOMIC DNA]</scope>
    <source>
        <strain evidence="7 8">ATCC 24622</strain>
    </source>
</reference>
<name>A0ABR3WHW7_9PEZI</name>
<evidence type="ECO:0000256" key="2">
    <source>
        <dbReference type="ARBA" id="ARBA00008796"/>
    </source>
</evidence>
<feature type="region of interest" description="Disordered" evidence="6">
    <location>
        <begin position="26"/>
        <end position="45"/>
    </location>
</feature>
<evidence type="ECO:0000256" key="6">
    <source>
        <dbReference type="SAM" id="MobiDB-lite"/>
    </source>
</evidence>
<protein>
    <recommendedName>
        <fullName evidence="4">Ornithine decarboxylase antizyme</fullName>
    </recommendedName>
</protein>
<proteinExistence type="inferred from homology"/>
<comment type="subunit">
    <text evidence="3">Interacts with ODC and thereby sterically blocks ODC homodimerization.</text>
</comment>
<evidence type="ECO:0000313" key="7">
    <source>
        <dbReference type="EMBL" id="KAL1861841.1"/>
    </source>
</evidence>
<sequence length="209" mass="22820">MFLGERNAAPYGSILPDVYENTNYNYYHNNKEDDDSSSSYGSHNNNGLYRNGSNGGYARPLGAGSVAPNDRLTPPDDSFLDGPLSMPSKHAYGVGVVSAWLEIWDYAGGSSFRAFVSENEMTKTLFVFFDAGLLGRDLKKALVALIELAEGPLGCSHMVICVDRTMPEDEGKALMKGLQWAGFALTTLDYWTGGVDAVSSRWLFMGMEV</sequence>
<gene>
    <name evidence="7" type="ORF">VTK73DRAFT_6901</name>
</gene>
<dbReference type="SUPFAM" id="SSF55729">
    <property type="entry name" value="Acyl-CoA N-acyltransferases (Nat)"/>
    <property type="match status" value="1"/>
</dbReference>
<dbReference type="InterPro" id="IPR016181">
    <property type="entry name" value="Acyl_CoA_acyltransferase"/>
</dbReference>
<dbReference type="PANTHER" id="PTHR10279">
    <property type="entry name" value="ORNITHINE DECARBOXYLASE ANTIZYME"/>
    <property type="match status" value="1"/>
</dbReference>
<dbReference type="PANTHER" id="PTHR10279:SF10">
    <property type="entry name" value="ORNITHINE DECARBOXYLASE ANTIZYME"/>
    <property type="match status" value="1"/>
</dbReference>
<accession>A0ABR3WHW7</accession>
<dbReference type="Pfam" id="PF02100">
    <property type="entry name" value="ODC_AZ"/>
    <property type="match status" value="1"/>
</dbReference>
<organism evidence="7 8">
    <name type="scientific">Phialemonium thermophilum</name>
    <dbReference type="NCBI Taxonomy" id="223376"/>
    <lineage>
        <taxon>Eukaryota</taxon>
        <taxon>Fungi</taxon>
        <taxon>Dikarya</taxon>
        <taxon>Ascomycota</taxon>
        <taxon>Pezizomycotina</taxon>
        <taxon>Sordariomycetes</taxon>
        <taxon>Sordariomycetidae</taxon>
        <taxon>Cephalothecales</taxon>
        <taxon>Cephalothecaceae</taxon>
        <taxon>Phialemonium</taxon>
    </lineage>
</organism>
<evidence type="ECO:0000256" key="3">
    <source>
        <dbReference type="ARBA" id="ARBA00011486"/>
    </source>
</evidence>
<keyword evidence="8" id="KW-1185">Reference proteome</keyword>
<evidence type="ECO:0000256" key="5">
    <source>
        <dbReference type="ARBA" id="ARBA00022758"/>
    </source>
</evidence>
<dbReference type="Gene3D" id="3.40.630.60">
    <property type="match status" value="1"/>
</dbReference>
<dbReference type="Proteomes" id="UP001586593">
    <property type="component" value="Unassembled WGS sequence"/>
</dbReference>
<dbReference type="InterPro" id="IPR038581">
    <property type="entry name" value="ODC_AZ_sf"/>
</dbReference>
<evidence type="ECO:0000256" key="4">
    <source>
        <dbReference type="ARBA" id="ARBA00017712"/>
    </source>
</evidence>
<comment type="caution">
    <text evidence="7">The sequence shown here is derived from an EMBL/GenBank/DDBJ whole genome shotgun (WGS) entry which is preliminary data.</text>
</comment>
<dbReference type="EMBL" id="JAZHXJ010000404">
    <property type="protein sequence ID" value="KAL1861841.1"/>
    <property type="molecule type" value="Genomic_DNA"/>
</dbReference>